<evidence type="ECO:0000313" key="2">
    <source>
        <dbReference type="Proteomes" id="UP000288805"/>
    </source>
</evidence>
<proteinExistence type="predicted"/>
<dbReference type="EMBL" id="QGNW01001257">
    <property type="protein sequence ID" value="RVW48136.1"/>
    <property type="molecule type" value="Genomic_DNA"/>
</dbReference>
<reference evidence="1 2" key="1">
    <citation type="journal article" date="2018" name="PLoS Genet.">
        <title>Population sequencing reveals clonal diversity and ancestral inbreeding in the grapevine cultivar Chardonnay.</title>
        <authorList>
            <person name="Roach M.J."/>
            <person name="Johnson D.L."/>
            <person name="Bohlmann J."/>
            <person name="van Vuuren H.J."/>
            <person name="Jones S.J."/>
            <person name="Pretorius I.S."/>
            <person name="Schmidt S.A."/>
            <person name="Borneman A.R."/>
        </authorList>
    </citation>
    <scope>NUCLEOTIDE SEQUENCE [LARGE SCALE GENOMIC DNA]</scope>
    <source>
        <strain evidence="2">cv. Chardonnay</strain>
        <tissue evidence="1">Leaf</tissue>
    </source>
</reference>
<sequence length="89" mass="9921">MEVLSSLLERTKEGGYSLGVRVKGMALVCREGKLPSSYLGLPLGAPFRSISVIEEKYEKEERGSLKKEWYLLNGEVAFEVDNGRKVADI</sequence>
<gene>
    <name evidence="1" type="ORF">CK203_073438</name>
</gene>
<dbReference type="Proteomes" id="UP000288805">
    <property type="component" value="Unassembled WGS sequence"/>
</dbReference>
<name>A0A438EK79_VITVI</name>
<organism evidence="1 2">
    <name type="scientific">Vitis vinifera</name>
    <name type="common">Grape</name>
    <dbReference type="NCBI Taxonomy" id="29760"/>
    <lineage>
        <taxon>Eukaryota</taxon>
        <taxon>Viridiplantae</taxon>
        <taxon>Streptophyta</taxon>
        <taxon>Embryophyta</taxon>
        <taxon>Tracheophyta</taxon>
        <taxon>Spermatophyta</taxon>
        <taxon>Magnoliopsida</taxon>
        <taxon>eudicotyledons</taxon>
        <taxon>Gunneridae</taxon>
        <taxon>Pentapetalae</taxon>
        <taxon>rosids</taxon>
        <taxon>Vitales</taxon>
        <taxon>Vitaceae</taxon>
        <taxon>Viteae</taxon>
        <taxon>Vitis</taxon>
    </lineage>
</organism>
<evidence type="ECO:0000313" key="1">
    <source>
        <dbReference type="EMBL" id="RVW48136.1"/>
    </source>
</evidence>
<dbReference type="AlphaFoldDB" id="A0A438EK79"/>
<accession>A0A438EK79</accession>
<protein>
    <submittedName>
        <fullName evidence="1">Uncharacterized protein</fullName>
    </submittedName>
</protein>
<comment type="caution">
    <text evidence="1">The sequence shown here is derived from an EMBL/GenBank/DDBJ whole genome shotgun (WGS) entry which is preliminary data.</text>
</comment>